<evidence type="ECO:0000256" key="3">
    <source>
        <dbReference type="ARBA" id="ARBA00022777"/>
    </source>
</evidence>
<gene>
    <name evidence="6" type="primary">ppk2</name>
    <name evidence="6" type="ORF">ACFO0N_08380</name>
</gene>
<keyword evidence="3 6" id="KW-0418">Kinase</keyword>
<evidence type="ECO:0000313" key="6">
    <source>
        <dbReference type="EMBL" id="MFC4357962.1"/>
    </source>
</evidence>
<dbReference type="RefSeq" id="WP_267624455.1">
    <property type="nucleotide sequence ID" value="NZ_JAODIW010000008.1"/>
</dbReference>
<evidence type="ECO:0000313" key="7">
    <source>
        <dbReference type="Proteomes" id="UP001595921"/>
    </source>
</evidence>
<organism evidence="6 7">
    <name type="scientific">Halobium salinum</name>
    <dbReference type="NCBI Taxonomy" id="1364940"/>
    <lineage>
        <taxon>Archaea</taxon>
        <taxon>Methanobacteriati</taxon>
        <taxon>Methanobacteriota</taxon>
        <taxon>Stenosarchaea group</taxon>
        <taxon>Halobacteria</taxon>
        <taxon>Halobacteriales</taxon>
        <taxon>Haloferacaceae</taxon>
        <taxon>Halobium</taxon>
    </lineage>
</organism>
<dbReference type="PANTHER" id="PTHR34383">
    <property type="entry name" value="POLYPHOSPHATE:AMP PHOSPHOTRANSFERASE-RELATED"/>
    <property type="match status" value="1"/>
</dbReference>
<dbReference type="Gene3D" id="3.40.50.300">
    <property type="entry name" value="P-loop containing nucleotide triphosphate hydrolases"/>
    <property type="match status" value="1"/>
</dbReference>
<dbReference type="EMBL" id="JBHSDS010000006">
    <property type="protein sequence ID" value="MFC4357962.1"/>
    <property type="molecule type" value="Genomic_DNA"/>
</dbReference>
<accession>A0ABD5PAP5</accession>
<dbReference type="PANTHER" id="PTHR34383:SF1">
    <property type="entry name" value="ADP-POLYPHOSPHATE PHOSPHOTRANSFERASE"/>
    <property type="match status" value="1"/>
</dbReference>
<dbReference type="AlphaFoldDB" id="A0ABD5PAP5"/>
<keyword evidence="2 6" id="KW-0808">Transferase</keyword>
<comment type="similarity">
    <text evidence="1">Belongs to the polyphosphate kinase 2 (PPK2) family. Class I subfamily.</text>
</comment>
<comment type="caution">
    <text evidence="6">The sequence shown here is derived from an EMBL/GenBank/DDBJ whole genome shotgun (WGS) entry which is preliminary data.</text>
</comment>
<dbReference type="InterPro" id="IPR022486">
    <property type="entry name" value="PPK2_PA0141"/>
</dbReference>
<dbReference type="Pfam" id="PF03976">
    <property type="entry name" value="PPK2"/>
    <property type="match status" value="1"/>
</dbReference>
<dbReference type="NCBIfam" id="TIGR03707">
    <property type="entry name" value="PPK2_P_aer"/>
    <property type="match status" value="1"/>
</dbReference>
<proteinExistence type="inferred from homology"/>
<feature type="domain" description="Polyphosphate kinase-2-related" evidence="5">
    <location>
        <begin position="16"/>
        <end position="239"/>
    </location>
</feature>
<dbReference type="InterPro" id="IPR016898">
    <property type="entry name" value="Polyphosphate_phosphotransfera"/>
</dbReference>
<evidence type="ECO:0000259" key="5">
    <source>
        <dbReference type="Pfam" id="PF03976"/>
    </source>
</evidence>
<dbReference type="SUPFAM" id="SSF52540">
    <property type="entry name" value="P-loop containing nucleoside triphosphate hydrolases"/>
    <property type="match status" value="1"/>
</dbReference>
<dbReference type="EC" id="2.7.4.1" evidence="6"/>
<dbReference type="InterPro" id="IPR027417">
    <property type="entry name" value="P-loop_NTPase"/>
</dbReference>
<keyword evidence="7" id="KW-1185">Reference proteome</keyword>
<dbReference type="Proteomes" id="UP001595921">
    <property type="component" value="Unassembled WGS sequence"/>
</dbReference>
<dbReference type="InterPro" id="IPR022488">
    <property type="entry name" value="PPK2-related"/>
</dbReference>
<evidence type="ECO:0000256" key="1">
    <source>
        <dbReference type="ARBA" id="ARBA00009924"/>
    </source>
</evidence>
<reference evidence="6 7" key="1">
    <citation type="journal article" date="2019" name="Int. J. Syst. Evol. Microbiol.">
        <title>The Global Catalogue of Microorganisms (GCM) 10K type strain sequencing project: providing services to taxonomists for standard genome sequencing and annotation.</title>
        <authorList>
            <consortium name="The Broad Institute Genomics Platform"/>
            <consortium name="The Broad Institute Genome Sequencing Center for Infectious Disease"/>
            <person name="Wu L."/>
            <person name="Ma J."/>
        </authorList>
    </citation>
    <scope>NUCLEOTIDE SEQUENCE [LARGE SCALE GENOMIC DNA]</scope>
    <source>
        <strain evidence="6 7">CGMCC 1.12553</strain>
    </source>
</reference>
<evidence type="ECO:0000256" key="4">
    <source>
        <dbReference type="SAM" id="MobiDB-lite"/>
    </source>
</evidence>
<sequence length="282" mass="33643">MTPDHPDGWYDEDGVLKKKHYKRELNRLQEELVKLQHWVQEEGLQVCVVFEGRDAAGKGGVIKRITRRLNPRVVRIVALGKPTEREQGQWYFQRYVEQLPTAGEMTLFDRSWYNRAGVERVMGFCTDEEYEEFLRSCPEFERMLVRSGTVLVKYWFSISDEVQERRFRKRNEDPKRRWKLSPMDVEARDRWAEYSRAKDEMFEHTDVDEAPWHVVHADVKRHARLNCISHLLDQFEYEDYVPEPMDLPERTTESTYDRPPIDDQRWVPARYGSNPEDVADGA</sequence>
<feature type="compositionally biased region" description="Basic and acidic residues" evidence="4">
    <location>
        <begin position="247"/>
        <end position="265"/>
    </location>
</feature>
<protein>
    <submittedName>
        <fullName evidence="6">Polyphosphate kinase 2</fullName>
        <ecNumber evidence="6">2.7.4.1</ecNumber>
    </submittedName>
</protein>
<feature type="region of interest" description="Disordered" evidence="4">
    <location>
        <begin position="244"/>
        <end position="282"/>
    </location>
</feature>
<evidence type="ECO:0000256" key="2">
    <source>
        <dbReference type="ARBA" id="ARBA00022679"/>
    </source>
</evidence>
<dbReference type="PIRSF" id="PIRSF028756">
    <property type="entry name" value="PPK2_prd"/>
    <property type="match status" value="1"/>
</dbReference>
<name>A0ABD5PAP5_9EURY</name>
<dbReference type="GO" id="GO:0008976">
    <property type="term" value="F:polyphosphate kinase activity"/>
    <property type="evidence" value="ECO:0007669"/>
    <property type="project" value="UniProtKB-EC"/>
</dbReference>